<name>A0A6C7EG96_ILUCY</name>
<evidence type="ECO:0000256" key="1">
    <source>
        <dbReference type="SAM" id="MobiDB-lite"/>
    </source>
</evidence>
<proteinExistence type="predicted"/>
<dbReference type="Proteomes" id="UP000011863">
    <property type="component" value="Chromosome"/>
</dbReference>
<evidence type="ECO:0000313" key="3">
    <source>
        <dbReference type="EMBL" id="BAN03618.1"/>
    </source>
</evidence>
<dbReference type="EMBL" id="AP012057">
    <property type="protein sequence ID" value="BAN03618.1"/>
    <property type="molecule type" value="Genomic_DNA"/>
</dbReference>
<organism evidence="3 4">
    <name type="scientific">Ilumatobacter coccineus (strain NBRC 103263 / KCTC 29153 / YM16-304)</name>
    <dbReference type="NCBI Taxonomy" id="1313172"/>
    <lineage>
        <taxon>Bacteria</taxon>
        <taxon>Bacillati</taxon>
        <taxon>Actinomycetota</taxon>
        <taxon>Acidimicrobiia</taxon>
        <taxon>Acidimicrobiales</taxon>
        <taxon>Ilumatobacteraceae</taxon>
        <taxon>Ilumatobacter</taxon>
    </lineage>
</organism>
<dbReference type="OrthoDB" id="9861558at2"/>
<dbReference type="RefSeq" id="WP_015442865.1">
    <property type="nucleotide sequence ID" value="NC_020520.1"/>
</dbReference>
<sequence length="196" mass="21001">MAATTDPMYDTDRRRLLLAAVVTLVALPAFFFYQRSTADDSGTEVVATAPADPNVINPQPASINDEVPVDSEVPTSNRSQLPPAEAPDDDPTFMEGPIASEEDTTADVAIPAQPAIAPIRLSATYLSTIPGVRSCLTRDLESGRTVTVVNLDNGRSITCVTLLAPRTQTDDIVLHTSQFEQLADLTEAPIPVEVRQ</sequence>
<reference evidence="3 4" key="1">
    <citation type="journal article" date="2013" name="Int. J. Syst. Evol. Microbiol.">
        <title>Ilumatobacter nonamiense sp. nov. and Ilumatobacter coccineum sp. nov., isolated from seashore sand.</title>
        <authorList>
            <person name="Matsumoto A."/>
            <person name="Kasai H."/>
            <person name="Matsuo Y."/>
            <person name="Shizuri Y."/>
            <person name="Ichikawa N."/>
            <person name="Fujita N."/>
            <person name="Omura S."/>
            <person name="Takahashi Y."/>
        </authorList>
    </citation>
    <scope>NUCLEOTIDE SEQUENCE [LARGE SCALE GENOMIC DNA]</scope>
    <source>
        <strain evidence="4">NBRC 103263 / KCTC 29153 / YM16-304</strain>
    </source>
</reference>
<dbReference type="AlphaFoldDB" id="A0A6C7EG96"/>
<gene>
    <name evidence="3" type="ORF">YM304_33040</name>
</gene>
<keyword evidence="2" id="KW-1133">Transmembrane helix</keyword>
<accession>A0A6C7EG96</accession>
<dbReference type="KEGG" id="aym:YM304_33040"/>
<keyword evidence="4" id="KW-1185">Reference proteome</keyword>
<evidence type="ECO:0000256" key="2">
    <source>
        <dbReference type="SAM" id="Phobius"/>
    </source>
</evidence>
<feature type="region of interest" description="Disordered" evidence="1">
    <location>
        <begin position="49"/>
        <end position="97"/>
    </location>
</feature>
<evidence type="ECO:0000313" key="4">
    <source>
        <dbReference type="Proteomes" id="UP000011863"/>
    </source>
</evidence>
<protein>
    <submittedName>
        <fullName evidence="3">Uncharacterized protein</fullName>
    </submittedName>
</protein>
<keyword evidence="2" id="KW-0812">Transmembrane</keyword>
<keyword evidence="2" id="KW-0472">Membrane</keyword>
<feature type="transmembrane region" description="Helical" evidence="2">
    <location>
        <begin position="16"/>
        <end position="33"/>
    </location>
</feature>